<dbReference type="Proteomes" id="UP000218505">
    <property type="component" value="Chromosome"/>
</dbReference>
<evidence type="ECO:0000256" key="5">
    <source>
        <dbReference type="ARBA" id="ARBA00023004"/>
    </source>
</evidence>
<dbReference type="Gene3D" id="1.10.630.10">
    <property type="entry name" value="Cytochrome P450"/>
    <property type="match status" value="1"/>
</dbReference>
<organism evidence="9 10">
    <name type="scientific">Actinosynnema pretiosum</name>
    <dbReference type="NCBI Taxonomy" id="42197"/>
    <lineage>
        <taxon>Bacteria</taxon>
        <taxon>Bacillati</taxon>
        <taxon>Actinomycetota</taxon>
        <taxon>Actinomycetes</taxon>
        <taxon>Pseudonocardiales</taxon>
        <taxon>Pseudonocardiaceae</taxon>
        <taxon>Actinosynnema</taxon>
    </lineage>
</organism>
<keyword evidence="6 8" id="KW-0503">Monooxygenase</keyword>
<sequence>MRDGSARGCRSAFAGSWDVRGHQCRIAWLGSLRPPRPGPGRPMMTTALLPPSAPGGLPLLGHLPALARDPLGFFLGLRAHGPVVRIGLGTRVAYVLTEPELVRRVHVSEQHRFDKGGALIEKVRDYAGNGLATCPAADHAVQRPLMQPAFQRDRLVGYGTVVRDAIEEVTGEWTHGRVVDLSVEMHRLTTLVTSRTLVAADRGAPAAGRIAEGLPDITRGMYWRMVVPGKVFPRIPLQVNRRFDEQTARTRAAVDAVVEQYRADPADRGDLLSAVLAACEEDPDPRRAVYDQVITLLTAGVETAASAMTWTLRAVDGAPEVRDRIVEEAVGVLGGRVPAHADLASLGHAQRAVTEALRLRPPVWLVSRCATEDVDWPEGRIPAGADVFFSPYALHRDEAVFPEPEVFDPGRWAAERVTAAQRGGFFGFGAGRRKCIGDALAVNEVTAVVAAVLSRFRLVHREPGLATTTTRMLLMPSATWVRVERR</sequence>
<dbReference type="InterPro" id="IPR050196">
    <property type="entry name" value="Cytochrome_P450_Monoox"/>
</dbReference>
<dbReference type="GO" id="GO:0020037">
    <property type="term" value="F:heme binding"/>
    <property type="evidence" value="ECO:0007669"/>
    <property type="project" value="InterPro"/>
</dbReference>
<dbReference type="InterPro" id="IPR001128">
    <property type="entry name" value="Cyt_P450"/>
</dbReference>
<dbReference type="PROSITE" id="PS00086">
    <property type="entry name" value="CYTOCHROME_P450"/>
    <property type="match status" value="1"/>
</dbReference>
<dbReference type="PRINTS" id="PR00385">
    <property type="entry name" value="P450"/>
</dbReference>
<comment type="similarity">
    <text evidence="1 8">Belongs to the cytochrome P450 family.</text>
</comment>
<keyword evidence="10" id="KW-1185">Reference proteome</keyword>
<evidence type="ECO:0000256" key="4">
    <source>
        <dbReference type="ARBA" id="ARBA00023002"/>
    </source>
</evidence>
<evidence type="ECO:0000313" key="9">
    <source>
        <dbReference type="EMBL" id="ATE55962.1"/>
    </source>
</evidence>
<dbReference type="AlphaFoldDB" id="A0A290ZAF7"/>
<gene>
    <name evidence="9" type="ORF">CNX65_24010</name>
</gene>
<evidence type="ECO:0000256" key="1">
    <source>
        <dbReference type="ARBA" id="ARBA00010617"/>
    </source>
</evidence>
<evidence type="ECO:0000256" key="2">
    <source>
        <dbReference type="ARBA" id="ARBA00022617"/>
    </source>
</evidence>
<keyword evidence="4 8" id="KW-0560">Oxidoreductase</keyword>
<keyword evidence="5 7" id="KW-0408">Iron</keyword>
<comment type="cofactor">
    <cofactor evidence="7">
        <name>heme</name>
        <dbReference type="ChEBI" id="CHEBI:30413"/>
    </cofactor>
</comment>
<evidence type="ECO:0000256" key="3">
    <source>
        <dbReference type="ARBA" id="ARBA00022723"/>
    </source>
</evidence>
<dbReference type="SUPFAM" id="SSF48264">
    <property type="entry name" value="Cytochrome P450"/>
    <property type="match status" value="1"/>
</dbReference>
<evidence type="ECO:0000256" key="8">
    <source>
        <dbReference type="RuleBase" id="RU000461"/>
    </source>
</evidence>
<dbReference type="GO" id="GO:0005506">
    <property type="term" value="F:iron ion binding"/>
    <property type="evidence" value="ECO:0007669"/>
    <property type="project" value="InterPro"/>
</dbReference>
<evidence type="ECO:0000256" key="6">
    <source>
        <dbReference type="ARBA" id="ARBA00023033"/>
    </source>
</evidence>
<keyword evidence="2 7" id="KW-0349">Heme</keyword>
<evidence type="ECO:0000256" key="7">
    <source>
        <dbReference type="PIRSR" id="PIRSR602401-1"/>
    </source>
</evidence>
<dbReference type="InterPro" id="IPR017972">
    <property type="entry name" value="Cyt_P450_CS"/>
</dbReference>
<protein>
    <submittedName>
        <fullName evidence="9">Cytochrome P450</fullName>
    </submittedName>
</protein>
<dbReference type="GO" id="GO:0004497">
    <property type="term" value="F:monooxygenase activity"/>
    <property type="evidence" value="ECO:0007669"/>
    <property type="project" value="UniProtKB-KW"/>
</dbReference>
<dbReference type="PANTHER" id="PTHR24291">
    <property type="entry name" value="CYTOCHROME P450 FAMILY 4"/>
    <property type="match status" value="1"/>
</dbReference>
<proteinExistence type="inferred from homology"/>
<accession>A0A290ZAF7</accession>
<dbReference type="InterPro" id="IPR002401">
    <property type="entry name" value="Cyt_P450_E_grp-I"/>
</dbReference>
<evidence type="ECO:0000313" key="10">
    <source>
        <dbReference type="Proteomes" id="UP000218505"/>
    </source>
</evidence>
<reference evidence="9" key="1">
    <citation type="submission" date="2017-09" db="EMBL/GenBank/DDBJ databases">
        <title>Complete Genome Sequence of ansamitocin-producing Bacterium Actinosynnema pretiosum X47.</title>
        <authorList>
            <person name="Cao G."/>
            <person name="Zong G."/>
            <person name="Zhong C."/>
            <person name="Fu J."/>
        </authorList>
    </citation>
    <scope>NUCLEOTIDE SEQUENCE [LARGE SCALE GENOMIC DNA]</scope>
    <source>
        <strain evidence="9">X47</strain>
    </source>
</reference>
<dbReference type="GO" id="GO:0016705">
    <property type="term" value="F:oxidoreductase activity, acting on paired donors, with incorporation or reduction of molecular oxygen"/>
    <property type="evidence" value="ECO:0007669"/>
    <property type="project" value="InterPro"/>
</dbReference>
<dbReference type="EMBL" id="CP023445">
    <property type="protein sequence ID" value="ATE55962.1"/>
    <property type="molecule type" value="Genomic_DNA"/>
</dbReference>
<name>A0A290ZAF7_9PSEU</name>
<keyword evidence="3 7" id="KW-0479">Metal-binding</keyword>
<dbReference type="InterPro" id="IPR036396">
    <property type="entry name" value="Cyt_P450_sf"/>
</dbReference>
<feature type="binding site" description="axial binding residue" evidence="7">
    <location>
        <position position="435"/>
    </location>
    <ligand>
        <name>heme</name>
        <dbReference type="ChEBI" id="CHEBI:30413"/>
    </ligand>
    <ligandPart>
        <name>Fe</name>
        <dbReference type="ChEBI" id="CHEBI:18248"/>
    </ligandPart>
</feature>
<dbReference type="PRINTS" id="PR00463">
    <property type="entry name" value="EP450I"/>
</dbReference>
<dbReference type="Pfam" id="PF00067">
    <property type="entry name" value="p450"/>
    <property type="match status" value="1"/>
</dbReference>
<dbReference type="KEGG" id="apre:CNX65_24010"/>
<dbReference type="CDD" id="cd11049">
    <property type="entry name" value="CYP170A1-like"/>
    <property type="match status" value="1"/>
</dbReference>
<dbReference type="PANTHER" id="PTHR24291:SF50">
    <property type="entry name" value="BIFUNCTIONAL ALBAFLAVENONE MONOOXYGENASE_TERPENE SYNTHASE"/>
    <property type="match status" value="1"/>
</dbReference>